<reference evidence="3 4" key="1">
    <citation type="journal article" date="2014" name="Agronomy (Basel)">
        <title>A Draft Genome Sequence for Ensete ventricosum, the Drought-Tolerant Tree Against Hunger.</title>
        <authorList>
            <person name="Harrison J."/>
            <person name="Moore K.A."/>
            <person name="Paszkiewicz K."/>
            <person name="Jones T."/>
            <person name="Grant M."/>
            <person name="Ambacheew D."/>
            <person name="Muzemil S."/>
            <person name="Studholme D.J."/>
        </authorList>
    </citation>
    <scope>NUCLEOTIDE SEQUENCE [LARGE SCALE GENOMIC DNA]</scope>
</reference>
<feature type="non-terminal residue" evidence="3">
    <location>
        <position position="1"/>
    </location>
</feature>
<dbReference type="SUPFAM" id="SSF54695">
    <property type="entry name" value="POZ domain"/>
    <property type="match status" value="1"/>
</dbReference>
<dbReference type="Gene3D" id="3.30.710.10">
    <property type="entry name" value="Potassium Channel Kv1.1, Chain A"/>
    <property type="match status" value="1"/>
</dbReference>
<dbReference type="CDD" id="cd18186">
    <property type="entry name" value="BTB_POZ_ZBTB_KLHL-like"/>
    <property type="match status" value="1"/>
</dbReference>
<proteinExistence type="predicted"/>
<dbReference type="InterPro" id="IPR044714">
    <property type="entry name" value="AtSIBP1-like"/>
</dbReference>
<dbReference type="Proteomes" id="UP000287651">
    <property type="component" value="Unassembled WGS sequence"/>
</dbReference>
<dbReference type="AlphaFoldDB" id="A0A426XRQ4"/>
<comment type="pathway">
    <text evidence="1">Protein modification; protein ubiquitination.</text>
</comment>
<dbReference type="PANTHER" id="PTHR46672:SF4">
    <property type="entry name" value="OS08G0495500 PROTEIN"/>
    <property type="match status" value="1"/>
</dbReference>
<sequence>WCVEAIRGALRAEFLYVALPHLFRGGGGGEGGEEEREVKLGKAGELLGIFDCINEVTAAIAAAASSWEGEMSEQAYRVETAPRLAQWRIDNISSSCTYRKSDPFKVGLWNWYLTVEKNKQLYVKLYPEMSSLTREQPPVASFNIKLVFSSSPNRRTIVHPGQCFMSLASVAPMGGETFIIDIEFLDLKTVSPSVSKQSPCSPRPYMVLITGNFCFVEQQQGGEPSSIWSSHHIEKHSVNTALASFAQMLAEGIHTDITINAAADGSIGAHRAVLAARSPVFRSMFSHDLREKELSTVDISDMSFEACQAFLNYIYGDFQPEEFLRHRVALLGAADKYDVADLKEACHESLLEDIDAVNVLERLHTACLYSLPRLKGGCMRYLVNFGKIYEIWDDFNVFLQTADRELIAEIFHEILVAWRGF</sequence>
<evidence type="ECO:0000313" key="3">
    <source>
        <dbReference type="EMBL" id="RRT42169.1"/>
    </source>
</evidence>
<accession>A0A426XRQ4</accession>
<evidence type="ECO:0000256" key="1">
    <source>
        <dbReference type="ARBA" id="ARBA00004906"/>
    </source>
</evidence>
<comment type="caution">
    <text evidence="3">The sequence shown here is derived from an EMBL/GenBank/DDBJ whole genome shotgun (WGS) entry which is preliminary data.</text>
</comment>
<dbReference type="InterPro" id="IPR011333">
    <property type="entry name" value="SKP1/BTB/POZ_sf"/>
</dbReference>
<dbReference type="InterPro" id="IPR000210">
    <property type="entry name" value="BTB/POZ_dom"/>
</dbReference>
<protein>
    <recommendedName>
        <fullName evidence="2">BTB domain-containing protein</fullName>
    </recommendedName>
</protein>
<feature type="domain" description="BTB" evidence="2">
    <location>
        <begin position="255"/>
        <end position="315"/>
    </location>
</feature>
<gene>
    <name evidence="3" type="ORF">B296_00039327</name>
</gene>
<evidence type="ECO:0000313" key="4">
    <source>
        <dbReference type="Proteomes" id="UP000287651"/>
    </source>
</evidence>
<organism evidence="3 4">
    <name type="scientific">Ensete ventricosum</name>
    <name type="common">Abyssinian banana</name>
    <name type="synonym">Musa ensete</name>
    <dbReference type="NCBI Taxonomy" id="4639"/>
    <lineage>
        <taxon>Eukaryota</taxon>
        <taxon>Viridiplantae</taxon>
        <taxon>Streptophyta</taxon>
        <taxon>Embryophyta</taxon>
        <taxon>Tracheophyta</taxon>
        <taxon>Spermatophyta</taxon>
        <taxon>Magnoliopsida</taxon>
        <taxon>Liliopsida</taxon>
        <taxon>Zingiberales</taxon>
        <taxon>Musaceae</taxon>
        <taxon>Ensete</taxon>
    </lineage>
</organism>
<name>A0A426XRQ4_ENSVE</name>
<dbReference type="PROSITE" id="PS50097">
    <property type="entry name" value="BTB"/>
    <property type="match status" value="1"/>
</dbReference>
<dbReference type="PANTHER" id="PTHR46672">
    <property type="entry name" value="OS08G0495500 PROTEIN-RELATED"/>
    <property type="match status" value="1"/>
</dbReference>
<dbReference type="EMBL" id="AMZH03018023">
    <property type="protein sequence ID" value="RRT42169.1"/>
    <property type="molecule type" value="Genomic_DNA"/>
</dbReference>
<evidence type="ECO:0000259" key="2">
    <source>
        <dbReference type="PROSITE" id="PS50097"/>
    </source>
</evidence>
<dbReference type="SMART" id="SM00225">
    <property type="entry name" value="BTB"/>
    <property type="match status" value="1"/>
</dbReference>
<dbReference type="Pfam" id="PF00651">
    <property type="entry name" value="BTB"/>
    <property type="match status" value="1"/>
</dbReference>